<organism evidence="6 7">
    <name type="scientific">Trichogramma brassicae</name>
    <dbReference type="NCBI Taxonomy" id="86971"/>
    <lineage>
        <taxon>Eukaryota</taxon>
        <taxon>Metazoa</taxon>
        <taxon>Ecdysozoa</taxon>
        <taxon>Arthropoda</taxon>
        <taxon>Hexapoda</taxon>
        <taxon>Insecta</taxon>
        <taxon>Pterygota</taxon>
        <taxon>Neoptera</taxon>
        <taxon>Endopterygota</taxon>
        <taxon>Hymenoptera</taxon>
        <taxon>Apocrita</taxon>
        <taxon>Proctotrupomorpha</taxon>
        <taxon>Chalcidoidea</taxon>
        <taxon>Trichogrammatidae</taxon>
        <taxon>Trichogramma</taxon>
    </lineage>
</organism>
<dbReference type="AlphaFoldDB" id="A0A6H5J097"/>
<dbReference type="OrthoDB" id="7695773at2759"/>
<keyword evidence="2" id="KW-0645">Protease</keyword>
<dbReference type="EMBL" id="CADCXV010001048">
    <property type="protein sequence ID" value="CAB0040745.1"/>
    <property type="molecule type" value="Genomic_DNA"/>
</dbReference>
<accession>A0A6H5J097</accession>
<name>A0A6H5J097_9HYME</name>
<evidence type="ECO:0000259" key="5">
    <source>
        <dbReference type="PROSITE" id="PS50600"/>
    </source>
</evidence>
<dbReference type="SUPFAM" id="SSF54001">
    <property type="entry name" value="Cysteine proteinases"/>
    <property type="match status" value="1"/>
</dbReference>
<evidence type="ECO:0000313" key="7">
    <source>
        <dbReference type="Proteomes" id="UP000479190"/>
    </source>
</evidence>
<reference evidence="6 7" key="1">
    <citation type="submission" date="2020-02" db="EMBL/GenBank/DDBJ databases">
        <authorList>
            <person name="Ferguson B K."/>
        </authorList>
    </citation>
    <scope>NUCLEOTIDE SEQUENCE [LARGE SCALE GENOMIC DNA]</scope>
</reference>
<evidence type="ECO:0000313" key="6">
    <source>
        <dbReference type="EMBL" id="CAB0040745.1"/>
    </source>
</evidence>
<gene>
    <name evidence="6" type="ORF">TBRA_LOCUS12439</name>
</gene>
<dbReference type="Pfam" id="PF02902">
    <property type="entry name" value="Peptidase_C48"/>
    <property type="match status" value="1"/>
</dbReference>
<evidence type="ECO:0000256" key="4">
    <source>
        <dbReference type="SAM" id="MobiDB-lite"/>
    </source>
</evidence>
<protein>
    <recommendedName>
        <fullName evidence="5">Ubiquitin-like protease family profile domain-containing protein</fullName>
    </recommendedName>
</protein>
<evidence type="ECO:0000256" key="2">
    <source>
        <dbReference type="ARBA" id="ARBA00022670"/>
    </source>
</evidence>
<dbReference type="GO" id="GO:0008234">
    <property type="term" value="F:cysteine-type peptidase activity"/>
    <property type="evidence" value="ECO:0007669"/>
    <property type="project" value="InterPro"/>
</dbReference>
<dbReference type="InterPro" id="IPR038765">
    <property type="entry name" value="Papain-like_cys_pep_sf"/>
</dbReference>
<sequence length="509" mass="57298">MVGDDNLQIKRSRIALASSVVKELKNRVIIPYLYKCHWRLLVIEIAEKTYAFFDPYNCDDDVERALDALNYFLTKCKKDSPLQVLYSTKRTRKVYENVPSQMVADGSSCGLYVLHYIKTIGNCKNFDEKFDPHSYRAAVARELLIKSEDMMNNCMHCMKLRKEEETMNQCKTCKRIWHDRCSPYSNADTDEEKAQERGTHSLLHALKTLHCVVVRGCCASRTFRIYFERTIVKKLYIRRKCFELVRRKLSAAVATETAAAWQNPRANCAKYVPSVRWRDHGKVAKIRHCRRMNNGRNTALKCAACGCTECRVKIGDIRADENSKKSHKNDHPTSAGSSPVSKRPRVDAPTPSSGAGGGEEKIVEPPVVSPNVLPDESMRVNSPALSLPPGAAGGEEKSVESPGASQNVSPVEPMRSNSPASSSPPAPLTSKRSWIERSHQVVDREETRRVQIWVTLRCPRCSVSILSLWRSERKSLPKRPAAGASPSLLPLHTRASRMARSVHFADDIE</sequence>
<dbReference type="Gene3D" id="3.40.395.10">
    <property type="entry name" value="Adenoviral Proteinase, Chain A"/>
    <property type="match status" value="1"/>
</dbReference>
<evidence type="ECO:0000256" key="3">
    <source>
        <dbReference type="ARBA" id="ARBA00022801"/>
    </source>
</evidence>
<comment type="similarity">
    <text evidence="1">Belongs to the peptidase C48 family.</text>
</comment>
<proteinExistence type="inferred from homology"/>
<feature type="domain" description="Ubiquitin-like protease family profile" evidence="5">
    <location>
        <begin position="1"/>
        <end position="120"/>
    </location>
</feature>
<dbReference type="GO" id="GO:0006508">
    <property type="term" value="P:proteolysis"/>
    <property type="evidence" value="ECO:0007669"/>
    <property type="project" value="UniProtKB-KW"/>
</dbReference>
<keyword evidence="3" id="KW-0378">Hydrolase</keyword>
<dbReference type="Proteomes" id="UP000479190">
    <property type="component" value="Unassembled WGS sequence"/>
</dbReference>
<dbReference type="PROSITE" id="PS50600">
    <property type="entry name" value="ULP_PROTEASE"/>
    <property type="match status" value="1"/>
</dbReference>
<feature type="region of interest" description="Disordered" evidence="4">
    <location>
        <begin position="321"/>
        <end position="432"/>
    </location>
</feature>
<dbReference type="InterPro" id="IPR003653">
    <property type="entry name" value="Peptidase_C48_C"/>
</dbReference>
<evidence type="ECO:0000256" key="1">
    <source>
        <dbReference type="ARBA" id="ARBA00005234"/>
    </source>
</evidence>
<keyword evidence="7" id="KW-1185">Reference proteome</keyword>